<dbReference type="OrthoDB" id="10254945at2759"/>
<keyword evidence="2" id="KW-1185">Reference proteome</keyword>
<dbReference type="InParanoid" id="A0A074YBN8"/>
<organism evidence="1 2">
    <name type="scientific">Aureobasidium subglaciale (strain EXF-2481)</name>
    <name type="common">Aureobasidium pullulans var. subglaciale</name>
    <dbReference type="NCBI Taxonomy" id="1043005"/>
    <lineage>
        <taxon>Eukaryota</taxon>
        <taxon>Fungi</taxon>
        <taxon>Dikarya</taxon>
        <taxon>Ascomycota</taxon>
        <taxon>Pezizomycotina</taxon>
        <taxon>Dothideomycetes</taxon>
        <taxon>Dothideomycetidae</taxon>
        <taxon>Dothideales</taxon>
        <taxon>Saccotheciaceae</taxon>
        <taxon>Aureobasidium</taxon>
    </lineage>
</organism>
<sequence>MDDYDDVEMPDFDDIGMPNFDVGDSDTSSIVSVDTPDLDSLRTYTPIDPLVLPPLTLVGNKWELTDWKEHSWRYTAQKEPTSKTFNVRQMYITNFDDTEAPDPDVFPAKYKLGPPSLRDDWNPLLDKWGMQVLNKAGFINYTPPSSEKYMDPIGHGAEERNPGDTEAERIHPVLQQDMWRNVSDDDFELLKPALLLATAILDEPETIALLRCITNDTATLPHFEDPKHGSCKLVIPVTPTDPEDMDVAFERMLQMRQWMSWQFRSVEEFKTYEAMGLTMYRYGVDGEALEAARENTSQSEIHPSQAFLDAFCTFDADVSNDTDVLQDRLIMPLDIASVPNSRRLRSLDSASVMDRTNFYFAQTLIHEFAHAFSRAYSQTLAFESEPAEPWLQGNTCNELGYAVINHIFGGCPEPTRILSTSLPGYEHLMQLACPPLGMHFNRKWDLWWDNAEDGEIRVKSEKVDPKATQRVYPVPQRYVHDMGVEETWKNQVPRFGLRALHLPKCDDWAVDLP</sequence>
<dbReference type="AlphaFoldDB" id="A0A074YBN8"/>
<dbReference type="EMBL" id="KL584777">
    <property type="protein sequence ID" value="KEQ91572.1"/>
    <property type="molecule type" value="Genomic_DNA"/>
</dbReference>
<dbReference type="HOGENOM" id="CLU_043962_0_0_1"/>
<evidence type="ECO:0000313" key="1">
    <source>
        <dbReference type="EMBL" id="KEQ91572.1"/>
    </source>
</evidence>
<reference evidence="1 2" key="1">
    <citation type="journal article" date="2014" name="BMC Genomics">
        <title>Genome sequencing of four Aureobasidium pullulans varieties: biotechnological potential, stress tolerance, and description of new species.</title>
        <authorList>
            <person name="Gostin Ar C."/>
            <person name="Ohm R.A."/>
            <person name="Kogej T."/>
            <person name="Sonjak S."/>
            <person name="Turk M."/>
            <person name="Zajc J."/>
            <person name="Zalar P."/>
            <person name="Grube M."/>
            <person name="Sun H."/>
            <person name="Han J."/>
            <person name="Sharma A."/>
            <person name="Chiniquy J."/>
            <person name="Ngan C.Y."/>
            <person name="Lipzen A."/>
            <person name="Barry K."/>
            <person name="Grigoriev I.V."/>
            <person name="Gunde-Cimerman N."/>
        </authorList>
    </citation>
    <scope>NUCLEOTIDE SEQUENCE [LARGE SCALE GENOMIC DNA]</scope>
    <source>
        <strain evidence="1 2">EXF-2481</strain>
    </source>
</reference>
<accession>A0A074YBN8</accession>
<protein>
    <submittedName>
        <fullName evidence="1">Uncharacterized protein</fullName>
    </submittedName>
</protein>
<dbReference type="RefSeq" id="XP_013340078.1">
    <property type="nucleotide sequence ID" value="XM_013484624.1"/>
</dbReference>
<evidence type="ECO:0000313" key="2">
    <source>
        <dbReference type="Proteomes" id="UP000030641"/>
    </source>
</evidence>
<name>A0A074YBN8_AURSE</name>
<proteinExistence type="predicted"/>
<dbReference type="Proteomes" id="UP000030641">
    <property type="component" value="Unassembled WGS sequence"/>
</dbReference>
<dbReference type="GeneID" id="25371733"/>
<gene>
    <name evidence="1" type="ORF">AUEXF2481DRAFT_83022</name>
</gene>